<evidence type="ECO:0000313" key="7">
    <source>
        <dbReference type="Proteomes" id="UP000031977"/>
    </source>
</evidence>
<evidence type="ECO:0000256" key="2">
    <source>
        <dbReference type="ARBA" id="ARBA00012528"/>
    </source>
</evidence>
<keyword evidence="4" id="KW-0812">Transmembrane</keyword>
<feature type="domain" description="GGDEF" evidence="5">
    <location>
        <begin position="357"/>
        <end position="486"/>
    </location>
</feature>
<dbReference type="Gene3D" id="3.30.70.270">
    <property type="match status" value="1"/>
</dbReference>
<proteinExistence type="predicted"/>
<evidence type="ECO:0000259" key="5">
    <source>
        <dbReference type="PROSITE" id="PS50887"/>
    </source>
</evidence>
<sequence>MINKRRFSLSFVIIFPLMLFVIVILVTTKNYYDSVNRYIDVEYARVDRALARGVKVLSALDYSFSNYTNYALPLTKEHNQMLKDGTCYIWPINRLLLDKPYTGGLPASDREYVIVGEKSLCQEGSEMNRLAEQKVGFAPSLSFLHDLEPHIIGMHYLDKRGYVILSPGNYAKHFTKELLSSLKAQQFWISSVQNQVYITQADAGPILDSVTGQIISLAIPYFENGIHQGILAIDFNTHILFETPKNLVGKLHFIASDQVVPTDAVRVEPIVLDQLNSHQRIYYEYDLWDEIKNLIVFEKYSLIFALFLYVLSTVLMLSANTYKEGRYFKDLASRDPMTGLLNRRGMQAVWRNKMTKKNIALAVFDIDNFKSINDRFGHDVGDLAIQLVAKCIRDNIRHTDTASRFGGEEFVLAIYDEDTEGMKHILERIRRAIDERSPSIVENGFTVSGGVAFETTKQSRDFAELFKIADERLYQAKTTGKNKICY</sequence>
<dbReference type="EC" id="2.7.7.65" evidence="2"/>
<dbReference type="GO" id="GO:0043709">
    <property type="term" value="P:cell adhesion involved in single-species biofilm formation"/>
    <property type="evidence" value="ECO:0007669"/>
    <property type="project" value="TreeGrafter"/>
</dbReference>
<protein>
    <recommendedName>
        <fullName evidence="2">diguanylate cyclase</fullName>
        <ecNumber evidence="2">2.7.7.65</ecNumber>
    </recommendedName>
</protein>
<dbReference type="InterPro" id="IPR000160">
    <property type="entry name" value="GGDEF_dom"/>
</dbReference>
<feature type="transmembrane region" description="Helical" evidence="4">
    <location>
        <begin position="300"/>
        <end position="319"/>
    </location>
</feature>
<dbReference type="CDD" id="cd01949">
    <property type="entry name" value="GGDEF"/>
    <property type="match status" value="1"/>
</dbReference>
<reference evidence="6 7" key="1">
    <citation type="submission" date="2015-01" db="EMBL/GenBank/DDBJ databases">
        <title>Draft genome of Vibrio mytili type strain CAIM 528.</title>
        <authorList>
            <person name="Gonzalez-Castillo A."/>
            <person name="Gomez-Gil B."/>
            <person name="Enciso-Ibarra J."/>
        </authorList>
    </citation>
    <scope>NUCLEOTIDE SEQUENCE [LARGE SCALE GENOMIC DNA]</scope>
    <source>
        <strain evidence="6 7">CAIM 528</strain>
    </source>
</reference>
<dbReference type="GO" id="GO:1902201">
    <property type="term" value="P:negative regulation of bacterial-type flagellum-dependent cell motility"/>
    <property type="evidence" value="ECO:0007669"/>
    <property type="project" value="TreeGrafter"/>
</dbReference>
<evidence type="ECO:0000256" key="3">
    <source>
        <dbReference type="ARBA" id="ARBA00034247"/>
    </source>
</evidence>
<keyword evidence="7" id="KW-1185">Reference proteome</keyword>
<dbReference type="InterPro" id="IPR029787">
    <property type="entry name" value="Nucleotide_cyclase"/>
</dbReference>
<dbReference type="Proteomes" id="UP000031977">
    <property type="component" value="Unassembled WGS sequence"/>
</dbReference>
<feature type="transmembrane region" description="Helical" evidence="4">
    <location>
        <begin position="7"/>
        <end position="27"/>
    </location>
</feature>
<dbReference type="GO" id="GO:0052621">
    <property type="term" value="F:diguanylate cyclase activity"/>
    <property type="evidence" value="ECO:0007669"/>
    <property type="project" value="UniProtKB-EC"/>
</dbReference>
<accession>A0A0C3DF58</accession>
<evidence type="ECO:0000313" key="6">
    <source>
        <dbReference type="EMBL" id="KIN10009.1"/>
    </source>
</evidence>
<dbReference type="InterPro" id="IPR050469">
    <property type="entry name" value="Diguanylate_Cyclase"/>
</dbReference>
<dbReference type="OrthoDB" id="9812260at2"/>
<dbReference type="Pfam" id="PF00990">
    <property type="entry name" value="GGDEF"/>
    <property type="match status" value="1"/>
</dbReference>
<dbReference type="PANTHER" id="PTHR45138">
    <property type="entry name" value="REGULATORY COMPONENTS OF SENSORY TRANSDUCTION SYSTEM"/>
    <property type="match status" value="1"/>
</dbReference>
<comment type="caution">
    <text evidence="6">The sequence shown here is derived from an EMBL/GenBank/DDBJ whole genome shotgun (WGS) entry which is preliminary data.</text>
</comment>
<comment type="cofactor">
    <cofactor evidence="1">
        <name>Mg(2+)</name>
        <dbReference type="ChEBI" id="CHEBI:18420"/>
    </cofactor>
</comment>
<comment type="catalytic activity">
    <reaction evidence="3">
        <text>2 GTP = 3',3'-c-di-GMP + 2 diphosphate</text>
        <dbReference type="Rhea" id="RHEA:24898"/>
        <dbReference type="ChEBI" id="CHEBI:33019"/>
        <dbReference type="ChEBI" id="CHEBI:37565"/>
        <dbReference type="ChEBI" id="CHEBI:58805"/>
        <dbReference type="EC" id="2.7.7.65"/>
    </reaction>
</comment>
<dbReference type="AlphaFoldDB" id="A0A0C3DF58"/>
<dbReference type="GO" id="GO:0005886">
    <property type="term" value="C:plasma membrane"/>
    <property type="evidence" value="ECO:0007669"/>
    <property type="project" value="TreeGrafter"/>
</dbReference>
<dbReference type="FunFam" id="3.30.70.270:FF:000001">
    <property type="entry name" value="Diguanylate cyclase domain protein"/>
    <property type="match status" value="1"/>
</dbReference>
<evidence type="ECO:0000256" key="1">
    <source>
        <dbReference type="ARBA" id="ARBA00001946"/>
    </source>
</evidence>
<dbReference type="InterPro" id="IPR043128">
    <property type="entry name" value="Rev_trsase/Diguanyl_cyclase"/>
</dbReference>
<keyword evidence="4" id="KW-1133">Transmembrane helix</keyword>
<dbReference type="EMBL" id="JXOK01000062">
    <property type="protein sequence ID" value="KIN10009.1"/>
    <property type="molecule type" value="Genomic_DNA"/>
</dbReference>
<dbReference type="PANTHER" id="PTHR45138:SF9">
    <property type="entry name" value="DIGUANYLATE CYCLASE DGCM-RELATED"/>
    <property type="match status" value="1"/>
</dbReference>
<organism evidence="6 7">
    <name type="scientific">Vibrio mytili</name>
    <dbReference type="NCBI Taxonomy" id="50718"/>
    <lineage>
        <taxon>Bacteria</taxon>
        <taxon>Pseudomonadati</taxon>
        <taxon>Pseudomonadota</taxon>
        <taxon>Gammaproteobacteria</taxon>
        <taxon>Vibrionales</taxon>
        <taxon>Vibrionaceae</taxon>
        <taxon>Vibrio</taxon>
    </lineage>
</organism>
<dbReference type="STRING" id="50718.SU60_16100"/>
<dbReference type="NCBIfam" id="TIGR00254">
    <property type="entry name" value="GGDEF"/>
    <property type="match status" value="1"/>
</dbReference>
<dbReference type="RefSeq" id="WP_041156421.1">
    <property type="nucleotide sequence ID" value="NZ_CBCRVP010000006.1"/>
</dbReference>
<name>A0A0C3DF58_9VIBR</name>
<dbReference type="PROSITE" id="PS50887">
    <property type="entry name" value="GGDEF"/>
    <property type="match status" value="1"/>
</dbReference>
<evidence type="ECO:0000256" key="4">
    <source>
        <dbReference type="SAM" id="Phobius"/>
    </source>
</evidence>
<gene>
    <name evidence="6" type="ORF">SU60_16100</name>
</gene>
<dbReference type="SUPFAM" id="SSF55073">
    <property type="entry name" value="Nucleotide cyclase"/>
    <property type="match status" value="1"/>
</dbReference>
<dbReference type="SMART" id="SM00267">
    <property type="entry name" value="GGDEF"/>
    <property type="match status" value="1"/>
</dbReference>
<keyword evidence="4" id="KW-0472">Membrane</keyword>